<dbReference type="Proteomes" id="UP000245119">
    <property type="component" value="Linkage Group LG10"/>
</dbReference>
<dbReference type="GO" id="GO:0016020">
    <property type="term" value="C:membrane"/>
    <property type="evidence" value="ECO:0007669"/>
    <property type="project" value="InterPro"/>
</dbReference>
<dbReference type="EMBL" id="PZQS01000010">
    <property type="protein sequence ID" value="PVD23233.1"/>
    <property type="molecule type" value="Genomic_DNA"/>
</dbReference>
<feature type="region of interest" description="Disordered" evidence="1">
    <location>
        <begin position="163"/>
        <end position="206"/>
    </location>
</feature>
<reference evidence="4 5" key="1">
    <citation type="submission" date="2018-04" db="EMBL/GenBank/DDBJ databases">
        <title>The genome of golden apple snail Pomacea canaliculata provides insight into stress tolerance and invasive adaptation.</title>
        <authorList>
            <person name="Liu C."/>
            <person name="Liu B."/>
            <person name="Ren Y."/>
            <person name="Zhang Y."/>
            <person name="Wang H."/>
            <person name="Li S."/>
            <person name="Jiang F."/>
            <person name="Yin L."/>
            <person name="Zhang G."/>
            <person name="Qian W."/>
            <person name="Fan W."/>
        </authorList>
    </citation>
    <scope>NUCLEOTIDE SEQUENCE [LARGE SCALE GENOMIC DNA]</scope>
    <source>
        <strain evidence="4">SZHN2017</strain>
        <tissue evidence="4">Muscle</tissue>
    </source>
</reference>
<gene>
    <name evidence="4" type="ORF">C0Q70_16496</name>
</gene>
<protein>
    <recommendedName>
        <fullName evidence="3">MAM domain-containing protein</fullName>
    </recommendedName>
</protein>
<keyword evidence="2" id="KW-1133">Transmembrane helix</keyword>
<feature type="transmembrane region" description="Helical" evidence="2">
    <location>
        <begin position="135"/>
        <end position="157"/>
    </location>
</feature>
<dbReference type="PROSITE" id="PS50060">
    <property type="entry name" value="MAM_2"/>
    <property type="match status" value="1"/>
</dbReference>
<dbReference type="InterPro" id="IPR000998">
    <property type="entry name" value="MAM_dom"/>
</dbReference>
<feature type="compositionally biased region" description="Polar residues" evidence="1">
    <location>
        <begin position="187"/>
        <end position="198"/>
    </location>
</feature>
<proteinExistence type="predicted"/>
<feature type="domain" description="MAM" evidence="3">
    <location>
        <begin position="25"/>
        <end position="79"/>
    </location>
</feature>
<keyword evidence="2" id="KW-0812">Transmembrane</keyword>
<dbReference type="AlphaFoldDB" id="A0A2T7NQ07"/>
<evidence type="ECO:0000313" key="4">
    <source>
        <dbReference type="EMBL" id="PVD23233.1"/>
    </source>
</evidence>
<comment type="caution">
    <text evidence="4">The sequence shown here is derived from an EMBL/GenBank/DDBJ whole genome shotgun (WGS) entry which is preliminary data.</text>
</comment>
<evidence type="ECO:0000259" key="3">
    <source>
        <dbReference type="PROSITE" id="PS50060"/>
    </source>
</evidence>
<evidence type="ECO:0000256" key="2">
    <source>
        <dbReference type="SAM" id="Phobius"/>
    </source>
</evidence>
<keyword evidence="5" id="KW-1185">Reference proteome</keyword>
<evidence type="ECO:0000256" key="1">
    <source>
        <dbReference type="SAM" id="MobiDB-lite"/>
    </source>
</evidence>
<sequence length="206" mass="22370">MAVGQGGRAQAHGTQDRCQQLRVNITEIPGLTNRTWLCANISLHQARQNVQVFVEAETGDNILGETAVDIVFIDDNCNAGSMCQQSLTPESTTTSSTITFMMSTTSTSGDSTASSSTAITSSGADNNNGEFDTNLLYILIAPLVVLIAAVVIAVVCFRRREKPRHPPEETETVDETYDLPNDDEMRGQNTYVTPTDNYDSIKDTNL</sequence>
<organism evidence="4 5">
    <name type="scientific">Pomacea canaliculata</name>
    <name type="common">Golden apple snail</name>
    <dbReference type="NCBI Taxonomy" id="400727"/>
    <lineage>
        <taxon>Eukaryota</taxon>
        <taxon>Metazoa</taxon>
        <taxon>Spiralia</taxon>
        <taxon>Lophotrochozoa</taxon>
        <taxon>Mollusca</taxon>
        <taxon>Gastropoda</taxon>
        <taxon>Caenogastropoda</taxon>
        <taxon>Architaenioglossa</taxon>
        <taxon>Ampullarioidea</taxon>
        <taxon>Ampullariidae</taxon>
        <taxon>Pomacea</taxon>
    </lineage>
</organism>
<accession>A0A2T7NQ07</accession>
<dbReference type="OrthoDB" id="412155at2759"/>
<evidence type="ECO:0000313" key="5">
    <source>
        <dbReference type="Proteomes" id="UP000245119"/>
    </source>
</evidence>
<feature type="compositionally biased region" description="Acidic residues" evidence="1">
    <location>
        <begin position="169"/>
        <end position="182"/>
    </location>
</feature>
<keyword evidence="2" id="KW-0472">Membrane</keyword>
<name>A0A2T7NQ07_POMCA</name>